<reference evidence="7 8" key="1">
    <citation type="journal article" date="2013" name="Int. J. Syst. Evol. Microbiol.">
        <title>Marinoscillum luteum sp. nov., isolated from marine sediment.</title>
        <authorList>
            <person name="Cha I.T."/>
            <person name="Park S.J."/>
            <person name="Kim S.J."/>
            <person name="Kim J.G."/>
            <person name="Jung M.Y."/>
            <person name="Shin K.S."/>
            <person name="Kwon K.K."/>
            <person name="Yang S.H."/>
            <person name="Seo Y.S."/>
            <person name="Rhee S.K."/>
        </authorList>
    </citation>
    <scope>NUCLEOTIDE SEQUENCE [LARGE SCALE GENOMIC DNA]</scope>
    <source>
        <strain evidence="7 8">KCTC 23939</strain>
    </source>
</reference>
<keyword evidence="8" id="KW-1185">Reference proteome</keyword>
<evidence type="ECO:0000313" key="7">
    <source>
        <dbReference type="EMBL" id="MFH6985098.1"/>
    </source>
</evidence>
<evidence type="ECO:0000256" key="5">
    <source>
        <dbReference type="SAM" id="SignalP"/>
    </source>
</evidence>
<gene>
    <name evidence="7" type="ORF">ACHKAR_16710</name>
</gene>
<dbReference type="EMBL" id="JBIPKE010000019">
    <property type="protein sequence ID" value="MFH6985098.1"/>
    <property type="molecule type" value="Genomic_DNA"/>
</dbReference>
<feature type="domain" description="NlpC/P60" evidence="6">
    <location>
        <begin position="30"/>
        <end position="157"/>
    </location>
</feature>
<keyword evidence="5" id="KW-0732">Signal</keyword>
<feature type="chain" id="PRO_5047031657" evidence="5">
    <location>
        <begin position="25"/>
        <end position="158"/>
    </location>
</feature>
<dbReference type="Gene3D" id="3.90.1720.10">
    <property type="entry name" value="endopeptidase domain like (from Nostoc punctiforme)"/>
    <property type="match status" value="1"/>
</dbReference>
<keyword evidence="2" id="KW-0645">Protease</keyword>
<feature type="signal peptide" evidence="5">
    <location>
        <begin position="1"/>
        <end position="24"/>
    </location>
</feature>
<dbReference type="InterPro" id="IPR000064">
    <property type="entry name" value="NLP_P60_dom"/>
</dbReference>
<evidence type="ECO:0000256" key="4">
    <source>
        <dbReference type="ARBA" id="ARBA00022807"/>
    </source>
</evidence>
<dbReference type="InterPro" id="IPR038765">
    <property type="entry name" value="Papain-like_cys_pep_sf"/>
</dbReference>
<evidence type="ECO:0000256" key="2">
    <source>
        <dbReference type="ARBA" id="ARBA00022670"/>
    </source>
</evidence>
<organism evidence="7 8">
    <name type="scientific">Marinoscillum luteum</name>
    <dbReference type="NCBI Taxonomy" id="861051"/>
    <lineage>
        <taxon>Bacteria</taxon>
        <taxon>Pseudomonadati</taxon>
        <taxon>Bacteroidota</taxon>
        <taxon>Cytophagia</taxon>
        <taxon>Cytophagales</taxon>
        <taxon>Reichenbachiellaceae</taxon>
        <taxon>Marinoscillum</taxon>
    </lineage>
</organism>
<evidence type="ECO:0000256" key="1">
    <source>
        <dbReference type="ARBA" id="ARBA00007074"/>
    </source>
</evidence>
<dbReference type="PANTHER" id="PTHR47053">
    <property type="entry name" value="MUREIN DD-ENDOPEPTIDASE MEPH-RELATED"/>
    <property type="match status" value="1"/>
</dbReference>
<dbReference type="PROSITE" id="PS51935">
    <property type="entry name" value="NLPC_P60"/>
    <property type="match status" value="1"/>
</dbReference>
<evidence type="ECO:0000256" key="3">
    <source>
        <dbReference type="ARBA" id="ARBA00022801"/>
    </source>
</evidence>
<proteinExistence type="inferred from homology"/>
<name>A0ABW7NBT6_9BACT</name>
<evidence type="ECO:0000313" key="8">
    <source>
        <dbReference type="Proteomes" id="UP001610063"/>
    </source>
</evidence>
<keyword evidence="4" id="KW-0788">Thiol protease</keyword>
<evidence type="ECO:0000259" key="6">
    <source>
        <dbReference type="PROSITE" id="PS51935"/>
    </source>
</evidence>
<dbReference type="SUPFAM" id="SSF54001">
    <property type="entry name" value="Cysteine proteinases"/>
    <property type="match status" value="1"/>
</dbReference>
<accession>A0ABW7NBT6</accession>
<sequence>MNSTFLKILFIASFSLLMVSNISAQNRKKTKKIDRVIAEGRRYIGTPYRYGGMSKSGIDCSGLIYNCYKTIDVTLPRTAKDQSKIGSSKTWDSIRPGDIVYFKFKQKGEKWYHAGMITYAEKDDIRFVHASTRSGVIESSLMDSYYMNNVKKFRRVIK</sequence>
<protein>
    <submittedName>
        <fullName evidence="7">C40 family peptidase</fullName>
    </submittedName>
</protein>
<comment type="similarity">
    <text evidence="1">Belongs to the peptidase C40 family.</text>
</comment>
<dbReference type="InterPro" id="IPR051202">
    <property type="entry name" value="Peptidase_C40"/>
</dbReference>
<dbReference type="Proteomes" id="UP001610063">
    <property type="component" value="Unassembled WGS sequence"/>
</dbReference>
<dbReference type="PANTHER" id="PTHR47053:SF1">
    <property type="entry name" value="MUREIN DD-ENDOPEPTIDASE MEPH-RELATED"/>
    <property type="match status" value="1"/>
</dbReference>
<dbReference type="RefSeq" id="WP_395418562.1">
    <property type="nucleotide sequence ID" value="NZ_JBIPKE010000019.1"/>
</dbReference>
<comment type="caution">
    <text evidence="7">The sequence shown here is derived from an EMBL/GenBank/DDBJ whole genome shotgun (WGS) entry which is preliminary data.</text>
</comment>
<dbReference type="Pfam" id="PF00877">
    <property type="entry name" value="NLPC_P60"/>
    <property type="match status" value="1"/>
</dbReference>
<keyword evidence="3" id="KW-0378">Hydrolase</keyword>